<keyword evidence="2" id="KW-1185">Reference proteome</keyword>
<reference evidence="1 2" key="1">
    <citation type="journal article" date="2023" name="BMC Biotechnol.">
        <title>Vitis rotundifolia cv Carlos genome sequencing.</title>
        <authorList>
            <person name="Huff M."/>
            <person name="Hulse-Kemp A."/>
            <person name="Scheffler B."/>
            <person name="Youngblood R."/>
            <person name="Simpson S."/>
            <person name="Babiker E."/>
            <person name="Staton M."/>
        </authorList>
    </citation>
    <scope>NUCLEOTIDE SEQUENCE [LARGE SCALE GENOMIC DNA]</scope>
    <source>
        <tissue evidence="1">Leaf</tissue>
    </source>
</reference>
<evidence type="ECO:0000313" key="1">
    <source>
        <dbReference type="EMBL" id="KAJ9703450.1"/>
    </source>
</evidence>
<name>A0AA39E1R4_VITRO</name>
<comment type="caution">
    <text evidence="1">The sequence shown here is derived from an EMBL/GenBank/DDBJ whole genome shotgun (WGS) entry which is preliminary data.</text>
</comment>
<accession>A0AA39E1R4</accession>
<protein>
    <submittedName>
        <fullName evidence="1">Uncharacterized protein</fullName>
    </submittedName>
</protein>
<dbReference type="EMBL" id="JARBHA010000004">
    <property type="protein sequence ID" value="KAJ9703450.1"/>
    <property type="molecule type" value="Genomic_DNA"/>
</dbReference>
<evidence type="ECO:0000313" key="2">
    <source>
        <dbReference type="Proteomes" id="UP001168098"/>
    </source>
</evidence>
<gene>
    <name evidence="1" type="ORF">PVL29_004995</name>
</gene>
<dbReference type="PANTHER" id="PTHR48040">
    <property type="entry name" value="PLEIOTROPIC DRUG RESISTANCE PROTEIN 1-LIKE ISOFORM X1"/>
    <property type="match status" value="1"/>
</dbReference>
<dbReference type="AlphaFoldDB" id="A0AA39E1R4"/>
<organism evidence="1 2">
    <name type="scientific">Vitis rotundifolia</name>
    <name type="common">Muscadine grape</name>
    <dbReference type="NCBI Taxonomy" id="103349"/>
    <lineage>
        <taxon>Eukaryota</taxon>
        <taxon>Viridiplantae</taxon>
        <taxon>Streptophyta</taxon>
        <taxon>Embryophyta</taxon>
        <taxon>Tracheophyta</taxon>
        <taxon>Spermatophyta</taxon>
        <taxon>Magnoliopsida</taxon>
        <taxon>eudicotyledons</taxon>
        <taxon>Gunneridae</taxon>
        <taxon>Pentapetalae</taxon>
        <taxon>rosids</taxon>
        <taxon>Vitales</taxon>
        <taxon>Vitaceae</taxon>
        <taxon>Viteae</taxon>
        <taxon>Vitis</taxon>
    </lineage>
</organism>
<dbReference type="Proteomes" id="UP001168098">
    <property type="component" value="Unassembled WGS sequence"/>
</dbReference>
<sequence>MEPEWSKLDFLKVSNSSSLLPMHVTFYETSGSEQTIRLARNRNSKEYLRQTLYSKPSNDSKELNFPAKYSQSCLDQFLTCLWKQNLSYGRNPQCTAVRFFYTVLTPCFPGNIGSPGYVTRGMYLQNTG</sequence>
<dbReference type="PANTHER" id="PTHR48040:SF12">
    <property type="entry name" value="ABC TRANSPORTER G FAMILY MEMBER 32-LIKE ISOFORM X1"/>
    <property type="match status" value="1"/>
</dbReference>
<proteinExistence type="predicted"/>